<dbReference type="InterPro" id="IPR002110">
    <property type="entry name" value="Ankyrin_rpt"/>
</dbReference>
<dbReference type="GO" id="GO:0007163">
    <property type="term" value="P:establishment or maintenance of cell polarity"/>
    <property type="evidence" value="ECO:0000318"/>
    <property type="project" value="GO_Central"/>
</dbReference>
<evidence type="ECO:0000313" key="6">
    <source>
        <dbReference type="Proteomes" id="UP000007110"/>
    </source>
</evidence>
<dbReference type="RefSeq" id="XP_030850671.1">
    <property type="nucleotide sequence ID" value="XM_030994811.1"/>
</dbReference>
<organism evidence="5 6">
    <name type="scientific">Strongylocentrotus purpuratus</name>
    <name type="common">Purple sea urchin</name>
    <dbReference type="NCBI Taxonomy" id="7668"/>
    <lineage>
        <taxon>Eukaryota</taxon>
        <taxon>Metazoa</taxon>
        <taxon>Echinodermata</taxon>
        <taxon>Eleutherozoa</taxon>
        <taxon>Echinozoa</taxon>
        <taxon>Echinoidea</taxon>
        <taxon>Euechinoidea</taxon>
        <taxon>Echinacea</taxon>
        <taxon>Camarodonta</taxon>
        <taxon>Echinidea</taxon>
        <taxon>Strongylocentrotidae</taxon>
        <taxon>Strongylocentrotus</taxon>
    </lineage>
</organism>
<feature type="compositionally biased region" description="Basic and acidic residues" evidence="4">
    <location>
        <begin position="922"/>
        <end position="949"/>
    </location>
</feature>
<dbReference type="SMART" id="SM00248">
    <property type="entry name" value="ANK"/>
    <property type="match status" value="6"/>
</dbReference>
<feature type="compositionally biased region" description="Polar residues" evidence="4">
    <location>
        <begin position="1014"/>
        <end position="1027"/>
    </location>
</feature>
<sequence length="1301" mass="141823">MASGSISALNERLRSSAGKGNWEEIEQLLRHGATFEADKYGRTALHYAAHYGQVKTLRVCISRGCELDKVDTYGCTALHKAIAPDGHVEAVRALIDEGCDVDGQDGNGNTCVHEGAMKGFSQSMDVLIKIGKANIHTGNKNGERAIHLACQHGHNQSTRILLKAGSHPDVKNSSGETPLHIACLYGQITCARILISAECDINMKNKDGNTPLHIAAGLGKLKIARLLLESLCEVKIRNKSNQTPLDVARQTDQRDAALLIIGAHRMKKGKLSFFSRNKKKDSSKLDGFGNSSHHHQSDSSPNDKHKRKHTDDRRGDDDMDGGQGGARIRGRREMEAGDRHSSGSSKGKSKKKRDKSQGQNLFVREEMKKHLKSEKKLQEQIHLGRELGNCQHTEQGNPHFRTQLFKDKTGKVLHVPMPVHCNCTPYIKKLENQVEASKERLLHEIDISKARFESRMNNMEKRMTHQAQCMDQLCKERIAAEKGDCIHRIDKRAREERKAWSEEHDARTDVLRRELRHWFESRIQPLHEQLSRTMDDAETASSTRRSRPRAGFYRLNGREVVTHRKRSKSLGNVSDCDLEEEDEEDTDEESEDESEDEEEEKEHARKNSRVKERPVSSSQPSEQSPHHYKKTETAKAKDYAKSGAIPKSSRSGSFRLAVSDEDRASGSSSNSSTPLSMVDGTYRPPLITAHEHSPNTDSHHSLPADFVFPSQETDDTESSESSESETTSQQSLETVSYKPKSISGVSSSTRDSGLHTLKGSSVSSDRRSHGPTRADLIAYQALTVNARPPPPLHAQVRPPHPVSTQPPPAELRIQASYTPPFSPPVSPTSTASQPRSTSTLASSDGHRVATPSTEQPSSDNPSPTDSGKAHSTSSGISSGEASSLQNSSPIKYNIISPYSGQSYQGTYNPRSSSSSHQPDLFKVIKSETMKTSHDEPPPPYRSKDSASSDNRYRVAQPYHQNVNNANNDQSLNQSRSNEVPPKIGHAPTLSNHYASSLPGGRTISRTDQKRIGSGSDSSTNVKTQSMGYSAAPSRSAASRLGVTPTLGAVRGVSSNNNTTSGKGLNQLHLQPRTQASQQSLPPGYSVVQGRSGSNGAVFAITRTNQSHAGNLNRPEIPVNKNNNAAPNSTSTFVHSGSITSSTSRTFNNHATSGNQYNVPTGAGTRNNGTFNAPNNNFHCSGGTKDSTSGNRATSSSHSNRTSRESYASNGTLSSDTRNPVRIGGAINGADHSSTNYTIDKRTSGTSNSIPGVNSMSTNRRSGAAFISNGASNGASLVSTVESFNRTAAPEQKLKYTREIIL</sequence>
<dbReference type="GeneID" id="100891178"/>
<feature type="compositionally biased region" description="Acidic residues" evidence="4">
    <location>
        <begin position="712"/>
        <end position="723"/>
    </location>
</feature>
<feature type="compositionally biased region" description="Low complexity" evidence="4">
    <location>
        <begin position="665"/>
        <end position="677"/>
    </location>
</feature>
<proteinExistence type="predicted"/>
<dbReference type="SUPFAM" id="SSF48403">
    <property type="entry name" value="Ankyrin repeat"/>
    <property type="match status" value="1"/>
</dbReference>
<feature type="compositionally biased region" description="Basic and acidic residues" evidence="4">
    <location>
        <begin position="630"/>
        <end position="640"/>
    </location>
</feature>
<dbReference type="KEGG" id="spu:100891178"/>
<feature type="compositionally biased region" description="Low complexity" evidence="4">
    <location>
        <begin position="869"/>
        <end position="883"/>
    </location>
</feature>
<evidence type="ECO:0000256" key="4">
    <source>
        <dbReference type="SAM" id="MobiDB-lite"/>
    </source>
</evidence>
<dbReference type="PROSITE" id="PS50297">
    <property type="entry name" value="ANK_REP_REGION"/>
    <property type="match status" value="4"/>
</dbReference>
<feature type="compositionally biased region" description="Polar residues" evidence="4">
    <location>
        <begin position="1119"/>
        <end position="1158"/>
    </location>
</feature>
<dbReference type="OrthoDB" id="424503at2759"/>
<dbReference type="InParanoid" id="A0A7M7PGP4"/>
<feature type="compositionally biased region" description="Polar residues" evidence="4">
    <location>
        <begin position="850"/>
        <end position="865"/>
    </location>
</feature>
<dbReference type="EnsemblMetazoa" id="XM_030994812">
    <property type="protein sequence ID" value="XP_030850672"/>
    <property type="gene ID" value="LOC100891178"/>
</dbReference>
<dbReference type="Pfam" id="PF12796">
    <property type="entry name" value="Ank_2"/>
    <property type="match status" value="1"/>
</dbReference>
<feature type="compositionally biased region" description="Acidic residues" evidence="4">
    <location>
        <begin position="576"/>
        <end position="600"/>
    </location>
</feature>
<feature type="repeat" description="ANK" evidence="3">
    <location>
        <begin position="73"/>
        <end position="106"/>
    </location>
</feature>
<name>A0A7M7PGP4_STRPU</name>
<feature type="repeat" description="ANK" evidence="3">
    <location>
        <begin position="141"/>
        <end position="173"/>
    </location>
</feature>
<keyword evidence="6" id="KW-1185">Reference proteome</keyword>
<dbReference type="OMA" id="HNETTRI"/>
<protein>
    <submittedName>
        <fullName evidence="5">Uncharacterized protein</fullName>
    </submittedName>
</protein>
<feature type="region of interest" description="Disordered" evidence="4">
    <location>
        <begin position="272"/>
        <end position="362"/>
    </location>
</feature>
<feature type="compositionally biased region" description="Low complexity" evidence="4">
    <location>
        <begin position="1166"/>
        <end position="1176"/>
    </location>
</feature>
<dbReference type="Pfam" id="PF00023">
    <property type="entry name" value="Ank"/>
    <property type="match status" value="1"/>
</dbReference>
<keyword evidence="1" id="KW-0677">Repeat</keyword>
<feature type="compositionally biased region" description="Pro residues" evidence="4">
    <location>
        <begin position="787"/>
        <end position="809"/>
    </location>
</feature>
<feature type="compositionally biased region" description="Low complexity" evidence="4">
    <location>
        <begin position="1029"/>
        <end position="1039"/>
    </location>
</feature>
<feature type="compositionally biased region" description="Polar residues" evidence="4">
    <location>
        <begin position="1206"/>
        <end position="1217"/>
    </location>
</feature>
<feature type="repeat" description="ANK" evidence="3">
    <location>
        <begin position="207"/>
        <end position="239"/>
    </location>
</feature>
<dbReference type="RefSeq" id="XP_030850672.1">
    <property type="nucleotide sequence ID" value="XM_030994812.1"/>
</dbReference>
<feature type="region of interest" description="Disordered" evidence="4">
    <location>
        <begin position="529"/>
        <end position="949"/>
    </location>
</feature>
<feature type="compositionally biased region" description="Polar residues" evidence="4">
    <location>
        <begin position="1230"/>
        <end position="1255"/>
    </location>
</feature>
<feature type="repeat" description="ANK" evidence="3">
    <location>
        <begin position="40"/>
        <end position="72"/>
    </location>
</feature>
<dbReference type="Pfam" id="PF13637">
    <property type="entry name" value="Ank_4"/>
    <property type="match status" value="1"/>
</dbReference>
<dbReference type="EnsemblMetazoa" id="XM_030994811">
    <property type="protein sequence ID" value="XP_030850671"/>
    <property type="gene ID" value="LOC100891178"/>
</dbReference>
<feature type="region of interest" description="Disordered" evidence="4">
    <location>
        <begin position="961"/>
        <end position="1039"/>
    </location>
</feature>
<feature type="region of interest" description="Disordered" evidence="4">
    <location>
        <begin position="1105"/>
        <end position="1255"/>
    </location>
</feature>
<reference evidence="5" key="2">
    <citation type="submission" date="2021-01" db="UniProtKB">
        <authorList>
            <consortium name="EnsemblMetazoa"/>
        </authorList>
    </citation>
    <scope>IDENTIFICATION</scope>
</reference>
<evidence type="ECO:0000256" key="2">
    <source>
        <dbReference type="ARBA" id="ARBA00023043"/>
    </source>
</evidence>
<feature type="compositionally biased region" description="Basic and acidic residues" evidence="4">
    <location>
        <begin position="601"/>
        <end position="614"/>
    </location>
</feature>
<feature type="compositionally biased region" description="Low complexity" evidence="4">
    <location>
        <begin position="1190"/>
        <end position="1199"/>
    </location>
</feature>
<feature type="compositionally biased region" description="Polar residues" evidence="4">
    <location>
        <begin position="884"/>
        <end position="917"/>
    </location>
</feature>
<dbReference type="PANTHER" id="PTHR24198:SF185">
    <property type="entry name" value="ANKYRIN-3"/>
    <property type="match status" value="1"/>
</dbReference>
<accession>A0A7M7PGP4</accession>
<feature type="compositionally biased region" description="Basic and acidic residues" evidence="4">
    <location>
        <begin position="689"/>
        <end position="702"/>
    </location>
</feature>
<feature type="compositionally biased region" description="Basic and acidic residues" evidence="4">
    <location>
        <begin position="295"/>
        <end position="316"/>
    </location>
</feature>
<dbReference type="Proteomes" id="UP000007110">
    <property type="component" value="Unassembled WGS sequence"/>
</dbReference>
<dbReference type="GO" id="GO:0030111">
    <property type="term" value="P:regulation of Wnt signaling pathway"/>
    <property type="evidence" value="ECO:0000318"/>
    <property type="project" value="GO_Central"/>
</dbReference>
<dbReference type="InterPro" id="IPR036770">
    <property type="entry name" value="Ankyrin_rpt-contain_sf"/>
</dbReference>
<feature type="compositionally biased region" description="Basic residues" evidence="4">
    <location>
        <begin position="272"/>
        <end position="281"/>
    </location>
</feature>
<feature type="compositionally biased region" description="Polar residues" evidence="4">
    <location>
        <begin position="961"/>
        <end position="977"/>
    </location>
</feature>
<dbReference type="Gene3D" id="1.25.40.20">
    <property type="entry name" value="Ankyrin repeat-containing domain"/>
    <property type="match status" value="3"/>
</dbReference>
<reference evidence="6" key="1">
    <citation type="submission" date="2015-02" db="EMBL/GenBank/DDBJ databases">
        <title>Genome sequencing for Strongylocentrotus purpuratus.</title>
        <authorList>
            <person name="Murali S."/>
            <person name="Liu Y."/>
            <person name="Vee V."/>
            <person name="English A."/>
            <person name="Wang M."/>
            <person name="Skinner E."/>
            <person name="Han Y."/>
            <person name="Muzny D.M."/>
            <person name="Worley K.C."/>
            <person name="Gibbs R.A."/>
        </authorList>
    </citation>
    <scope>NUCLEOTIDE SEQUENCE</scope>
</reference>
<evidence type="ECO:0000256" key="3">
    <source>
        <dbReference type="PROSITE-ProRule" id="PRU00023"/>
    </source>
</evidence>
<feature type="repeat" description="ANK" evidence="3">
    <location>
        <begin position="174"/>
        <end position="206"/>
    </location>
</feature>
<keyword evidence="2 3" id="KW-0040">ANK repeat</keyword>
<evidence type="ECO:0000313" key="5">
    <source>
        <dbReference type="EnsemblMetazoa" id="XP_030850672"/>
    </source>
</evidence>
<feature type="compositionally biased region" description="Basic and acidic residues" evidence="4">
    <location>
        <begin position="331"/>
        <end position="341"/>
    </location>
</feature>
<dbReference type="PANTHER" id="PTHR24198">
    <property type="entry name" value="ANKYRIN REPEAT AND PROTEIN KINASE DOMAIN-CONTAINING PROTEIN"/>
    <property type="match status" value="1"/>
</dbReference>
<evidence type="ECO:0000256" key="1">
    <source>
        <dbReference type="ARBA" id="ARBA00022737"/>
    </source>
</evidence>
<feature type="compositionally biased region" description="Low complexity" evidence="4">
    <location>
        <begin position="724"/>
        <end position="734"/>
    </location>
</feature>
<dbReference type="PROSITE" id="PS50088">
    <property type="entry name" value="ANK_REPEAT"/>
    <property type="match status" value="5"/>
</dbReference>